<keyword evidence="2" id="KW-1185">Reference proteome</keyword>
<evidence type="ECO:0000313" key="1">
    <source>
        <dbReference type="EMBL" id="MDR5711497.1"/>
    </source>
</evidence>
<evidence type="ECO:0000313" key="2">
    <source>
        <dbReference type="Proteomes" id="UP001260872"/>
    </source>
</evidence>
<comment type="caution">
    <text evidence="1">The sequence shown here is derived from an EMBL/GenBank/DDBJ whole genome shotgun (WGS) entry which is preliminary data.</text>
</comment>
<evidence type="ECO:0008006" key="3">
    <source>
        <dbReference type="Google" id="ProtNLM"/>
    </source>
</evidence>
<accession>A0ABU1FT45</accession>
<gene>
    <name evidence="1" type="ORF">RH857_05035</name>
</gene>
<sequence>MNLNHIPRCDIVIEQSTASLHLVVSGCFTIEGCGQLTDILQSNLLVQTASEVLIDLREVEHLEPVALAALELHLLQHDSSESSLRVGVETPDFPMSCEEAASGPLSEV</sequence>
<dbReference type="Proteomes" id="UP001260872">
    <property type="component" value="Unassembled WGS sequence"/>
</dbReference>
<organism evidence="1 2">
    <name type="scientific">Nesterenkonia flava</name>
    <dbReference type="NCBI Taxonomy" id="469799"/>
    <lineage>
        <taxon>Bacteria</taxon>
        <taxon>Bacillati</taxon>
        <taxon>Actinomycetota</taxon>
        <taxon>Actinomycetes</taxon>
        <taxon>Micrococcales</taxon>
        <taxon>Micrococcaceae</taxon>
        <taxon>Nesterenkonia</taxon>
    </lineage>
</organism>
<reference evidence="2" key="1">
    <citation type="submission" date="2023-07" db="EMBL/GenBank/DDBJ databases">
        <title>Description of three actinobacteria isolated from air of manufacturing shop in a pharmaceutical factory.</title>
        <authorList>
            <person name="Zhang D.-F."/>
        </authorList>
    </citation>
    <scope>NUCLEOTIDE SEQUENCE [LARGE SCALE GENOMIC DNA]</scope>
    <source>
        <strain evidence="2">CCTCC AB 207010</strain>
    </source>
</reference>
<dbReference type="RefSeq" id="WP_310536877.1">
    <property type="nucleotide sequence ID" value="NZ_BAAAOC010000091.1"/>
</dbReference>
<protein>
    <recommendedName>
        <fullName evidence="3">STAS domain-containing protein</fullName>
    </recommendedName>
</protein>
<dbReference type="EMBL" id="JAVKGT010000009">
    <property type="protein sequence ID" value="MDR5711497.1"/>
    <property type="molecule type" value="Genomic_DNA"/>
</dbReference>
<name>A0ABU1FT45_9MICC</name>
<proteinExistence type="predicted"/>